<evidence type="ECO:0000256" key="2">
    <source>
        <dbReference type="ARBA" id="ARBA00006679"/>
    </source>
</evidence>
<evidence type="ECO:0000313" key="9">
    <source>
        <dbReference type="Proteomes" id="UP000078529"/>
    </source>
</evidence>
<keyword evidence="4 7" id="KW-0812">Transmembrane</keyword>
<proteinExistence type="inferred from homology"/>
<evidence type="ECO:0000256" key="3">
    <source>
        <dbReference type="ARBA" id="ARBA00022475"/>
    </source>
</evidence>
<evidence type="ECO:0000313" key="8">
    <source>
        <dbReference type="EMBL" id="KTR03892.1"/>
    </source>
</evidence>
<comment type="similarity">
    <text evidence="2">Belongs to the DoxX family.</text>
</comment>
<reference evidence="8 9" key="1">
    <citation type="journal article" date="2016" name="Front. Microbiol.">
        <title>Genomic Resource of Rice Seed Associated Bacteria.</title>
        <authorList>
            <person name="Midha S."/>
            <person name="Bansal K."/>
            <person name="Sharma S."/>
            <person name="Kumar N."/>
            <person name="Patil P.P."/>
            <person name="Chaudhry V."/>
            <person name="Patil P.B."/>
        </authorList>
    </citation>
    <scope>NUCLEOTIDE SEQUENCE [LARGE SCALE GENOMIC DNA]</scope>
    <source>
        <strain evidence="8 9">NS365</strain>
    </source>
</reference>
<comment type="subcellular location">
    <subcellularLocation>
        <location evidence="1">Cell membrane</location>
        <topology evidence="1">Multi-pass membrane protein</topology>
    </subcellularLocation>
</comment>
<dbReference type="PANTHER" id="PTHR33452">
    <property type="entry name" value="OXIDOREDUCTASE CATD-RELATED"/>
    <property type="match status" value="1"/>
</dbReference>
<evidence type="ECO:0000256" key="4">
    <source>
        <dbReference type="ARBA" id="ARBA00022692"/>
    </source>
</evidence>
<evidence type="ECO:0000256" key="6">
    <source>
        <dbReference type="ARBA" id="ARBA00023136"/>
    </source>
</evidence>
<dbReference type="Pfam" id="PF07681">
    <property type="entry name" value="DoxX"/>
    <property type="match status" value="1"/>
</dbReference>
<keyword evidence="5 7" id="KW-1133">Transmembrane helix</keyword>
<evidence type="ECO:0000256" key="5">
    <source>
        <dbReference type="ARBA" id="ARBA00022989"/>
    </source>
</evidence>
<accession>A0A175RM62</accession>
<sequence length="129" mass="13373">MTEPRNMNPAVVLAGRILLSLLFIYAGFGKLSDAAGTATYFANVGVPGGIAAAYVVGALEFFGGLAILLGFQTRIVAYVLAVFTLGTIYFGHYGDMQASLKNLTIVGGFLILGTAGAGAYSVDARSRRA</sequence>
<dbReference type="AlphaFoldDB" id="A0A175RM62"/>
<feature type="transmembrane region" description="Helical" evidence="7">
    <location>
        <begin position="103"/>
        <end position="122"/>
    </location>
</feature>
<dbReference type="PATRIC" id="fig|401562.4.peg.3317"/>
<dbReference type="GO" id="GO:0005886">
    <property type="term" value="C:plasma membrane"/>
    <property type="evidence" value="ECO:0007669"/>
    <property type="project" value="UniProtKB-SubCell"/>
</dbReference>
<evidence type="ECO:0000256" key="7">
    <source>
        <dbReference type="SAM" id="Phobius"/>
    </source>
</evidence>
<name>A0A175RM62_9HYPH</name>
<dbReference type="Proteomes" id="UP000078529">
    <property type="component" value="Unassembled WGS sequence"/>
</dbReference>
<dbReference type="PANTHER" id="PTHR33452:SF1">
    <property type="entry name" value="INNER MEMBRANE PROTEIN YPHA-RELATED"/>
    <property type="match status" value="1"/>
</dbReference>
<dbReference type="InterPro" id="IPR032808">
    <property type="entry name" value="DoxX"/>
</dbReference>
<evidence type="ECO:0000256" key="1">
    <source>
        <dbReference type="ARBA" id="ARBA00004651"/>
    </source>
</evidence>
<dbReference type="InterPro" id="IPR051907">
    <property type="entry name" value="DoxX-like_oxidoreductase"/>
</dbReference>
<dbReference type="EMBL" id="LDQA01000045">
    <property type="protein sequence ID" value="KTR03892.1"/>
    <property type="molecule type" value="Genomic_DNA"/>
</dbReference>
<comment type="caution">
    <text evidence="8">The sequence shown here is derived from an EMBL/GenBank/DDBJ whole genome shotgun (WGS) entry which is preliminary data.</text>
</comment>
<keyword evidence="3" id="KW-1003">Cell membrane</keyword>
<keyword evidence="6 7" id="KW-0472">Membrane</keyword>
<keyword evidence="9" id="KW-1185">Reference proteome</keyword>
<feature type="transmembrane region" description="Helical" evidence="7">
    <location>
        <begin position="48"/>
        <end position="68"/>
    </location>
</feature>
<organism evidence="8 9">
    <name type="scientific">Aureimonas ureilytica</name>
    <dbReference type="NCBI Taxonomy" id="401562"/>
    <lineage>
        <taxon>Bacteria</taxon>
        <taxon>Pseudomonadati</taxon>
        <taxon>Pseudomonadota</taxon>
        <taxon>Alphaproteobacteria</taxon>
        <taxon>Hyphomicrobiales</taxon>
        <taxon>Aurantimonadaceae</taxon>
        <taxon>Aureimonas</taxon>
    </lineage>
</organism>
<feature type="transmembrane region" description="Helical" evidence="7">
    <location>
        <begin position="75"/>
        <end position="91"/>
    </location>
</feature>
<feature type="transmembrane region" description="Helical" evidence="7">
    <location>
        <begin position="7"/>
        <end position="28"/>
    </location>
</feature>
<protein>
    <submittedName>
        <fullName evidence="8">Membrane protein</fullName>
    </submittedName>
</protein>
<gene>
    <name evidence="8" type="ORF">NS365_17180</name>
</gene>